<dbReference type="AlphaFoldDB" id="A0A0A2G686"/>
<dbReference type="PANTHER" id="PTHR34472">
    <property type="entry name" value="SULFUR CARRIER PROTEIN THIS"/>
    <property type="match status" value="1"/>
</dbReference>
<accession>A0A0A2G686</accession>
<keyword evidence="2" id="KW-1185">Reference proteome</keyword>
<dbReference type="STRING" id="266762.HQ36_03150"/>
<gene>
    <name evidence="1" type="ORF">HQ36_03150</name>
</gene>
<proteinExistence type="predicted"/>
<dbReference type="InterPro" id="IPR016155">
    <property type="entry name" value="Mopterin_synth/thiamin_S_b"/>
</dbReference>
<dbReference type="NCBIfam" id="TIGR01683">
    <property type="entry name" value="thiS"/>
    <property type="match status" value="1"/>
</dbReference>
<sequence length="66" mass="7384">MQIELNQKIKIVPDECTITSLIALEQIEGGYIAVAVNQEIIKRENWEITYLKEGDKILIIGAVRGG</sequence>
<dbReference type="OrthoDB" id="1525151at2"/>
<dbReference type="Proteomes" id="UP000030134">
    <property type="component" value="Unassembled WGS sequence"/>
</dbReference>
<dbReference type="CDD" id="cd00565">
    <property type="entry name" value="Ubl_ThiS"/>
    <property type="match status" value="1"/>
</dbReference>
<dbReference type="eggNOG" id="COG2104">
    <property type="taxonomic scope" value="Bacteria"/>
</dbReference>
<comment type="caution">
    <text evidence="1">The sequence shown here is derived from an EMBL/GenBank/DDBJ whole genome shotgun (WGS) entry which is preliminary data.</text>
</comment>
<dbReference type="SUPFAM" id="SSF54285">
    <property type="entry name" value="MoaD/ThiS"/>
    <property type="match status" value="1"/>
</dbReference>
<dbReference type="Gene3D" id="3.10.20.30">
    <property type="match status" value="1"/>
</dbReference>
<organism evidence="1 2">
    <name type="scientific">Porphyromonas gingivicanis</name>
    <dbReference type="NCBI Taxonomy" id="266762"/>
    <lineage>
        <taxon>Bacteria</taxon>
        <taxon>Pseudomonadati</taxon>
        <taxon>Bacteroidota</taxon>
        <taxon>Bacteroidia</taxon>
        <taxon>Bacteroidales</taxon>
        <taxon>Porphyromonadaceae</taxon>
        <taxon>Porphyromonas</taxon>
    </lineage>
</organism>
<dbReference type="InterPro" id="IPR010035">
    <property type="entry name" value="Thi_S"/>
</dbReference>
<dbReference type="InterPro" id="IPR003749">
    <property type="entry name" value="ThiS/MoaD-like"/>
</dbReference>
<reference evidence="1 2" key="1">
    <citation type="submission" date="2014-08" db="EMBL/GenBank/DDBJ databases">
        <title>Porphyromonas gingivicanis strain:COT-022_OH1391 Genome sequencing.</title>
        <authorList>
            <person name="Wallis C."/>
            <person name="Deusch O."/>
            <person name="O'Flynn C."/>
            <person name="Davis I."/>
            <person name="Jospin G."/>
            <person name="Darling A.E."/>
            <person name="Coil D.A."/>
            <person name="Alexiev A."/>
            <person name="Horsfall A."/>
            <person name="Kirkwood N."/>
            <person name="Harris S."/>
            <person name="Eisen J.A."/>
        </authorList>
    </citation>
    <scope>NUCLEOTIDE SEQUENCE [LARGE SCALE GENOMIC DNA]</scope>
    <source>
        <strain evidence="2">COT-022 OH1391</strain>
    </source>
</reference>
<name>A0A0A2G686_9PORP</name>
<evidence type="ECO:0008006" key="3">
    <source>
        <dbReference type="Google" id="ProtNLM"/>
    </source>
</evidence>
<evidence type="ECO:0000313" key="1">
    <source>
        <dbReference type="EMBL" id="KGN97942.1"/>
    </source>
</evidence>
<protein>
    <recommendedName>
        <fullName evidence="3">Thiamine biosynthesis protein ThiS</fullName>
    </recommendedName>
</protein>
<dbReference type="PANTHER" id="PTHR34472:SF1">
    <property type="entry name" value="SULFUR CARRIER PROTEIN THIS"/>
    <property type="match status" value="1"/>
</dbReference>
<dbReference type="InterPro" id="IPR012675">
    <property type="entry name" value="Beta-grasp_dom_sf"/>
</dbReference>
<dbReference type="EMBL" id="JQZW01000008">
    <property type="protein sequence ID" value="KGN97942.1"/>
    <property type="molecule type" value="Genomic_DNA"/>
</dbReference>
<evidence type="ECO:0000313" key="2">
    <source>
        <dbReference type="Proteomes" id="UP000030134"/>
    </source>
</evidence>
<dbReference type="Pfam" id="PF02597">
    <property type="entry name" value="ThiS"/>
    <property type="match status" value="1"/>
</dbReference>
<dbReference type="RefSeq" id="WP_025842971.1">
    <property type="nucleotide sequence ID" value="NZ_JQZW01000008.1"/>
</dbReference>